<evidence type="ECO:0000313" key="9">
    <source>
        <dbReference type="Proteomes" id="UP000504611"/>
    </source>
</evidence>
<dbReference type="PANTHER" id="PTHR46987:SF1">
    <property type="entry name" value="R-SPONDIN-3"/>
    <property type="match status" value="1"/>
</dbReference>
<comment type="subcellular location">
    <subcellularLocation>
        <location evidence="1">Secreted</location>
    </subcellularLocation>
</comment>
<dbReference type="KEGG" id="ncc:104949340"/>
<keyword evidence="3 7" id="KW-0732">Signal</keyword>
<reference evidence="10" key="1">
    <citation type="submission" date="2025-08" db="UniProtKB">
        <authorList>
            <consortium name="RefSeq"/>
        </authorList>
    </citation>
    <scope>IDENTIFICATION</scope>
    <source>
        <tissue evidence="10">Muscle</tissue>
    </source>
</reference>
<dbReference type="PANTHER" id="PTHR46987">
    <property type="entry name" value="NEUROHYPOPHYSIAL HORMONES, N-TERMINAL DOMAIN CONTAINING PROTEIN"/>
    <property type="match status" value="1"/>
</dbReference>
<evidence type="ECO:0000256" key="6">
    <source>
        <dbReference type="SAM" id="MobiDB-lite"/>
    </source>
</evidence>
<keyword evidence="2" id="KW-0964">Secreted</keyword>
<protein>
    <submittedName>
        <fullName evidence="10">R-spondin-3-like</fullName>
    </submittedName>
</protein>
<dbReference type="InterPro" id="IPR051514">
    <property type="entry name" value="R-spondin"/>
</dbReference>
<feature type="region of interest" description="Disordered" evidence="6">
    <location>
        <begin position="159"/>
        <end position="182"/>
    </location>
</feature>
<dbReference type="SMART" id="SM00261">
    <property type="entry name" value="FU"/>
    <property type="match status" value="2"/>
</dbReference>
<dbReference type="SUPFAM" id="SSF57184">
    <property type="entry name" value="Growth factor receptor domain"/>
    <property type="match status" value="1"/>
</dbReference>
<evidence type="ECO:0000256" key="1">
    <source>
        <dbReference type="ARBA" id="ARBA00004613"/>
    </source>
</evidence>
<dbReference type="RefSeq" id="XP_010774000.1">
    <property type="nucleotide sequence ID" value="XM_010775698.1"/>
</dbReference>
<gene>
    <name evidence="10" type="primary">LOC104949340</name>
</gene>
<name>A0A6I9NHQ6_9TELE</name>
<dbReference type="InterPro" id="IPR043601">
    <property type="entry name" value="Rspo_Fu-CRD_dom"/>
</dbReference>
<dbReference type="InterPro" id="IPR009030">
    <property type="entry name" value="Growth_fac_rcpt_cys_sf"/>
</dbReference>
<organism evidence="9 10">
    <name type="scientific">Notothenia coriiceps</name>
    <name type="common">black rockcod</name>
    <dbReference type="NCBI Taxonomy" id="8208"/>
    <lineage>
        <taxon>Eukaryota</taxon>
        <taxon>Metazoa</taxon>
        <taxon>Chordata</taxon>
        <taxon>Craniata</taxon>
        <taxon>Vertebrata</taxon>
        <taxon>Euteleostomi</taxon>
        <taxon>Actinopterygii</taxon>
        <taxon>Neopterygii</taxon>
        <taxon>Teleostei</taxon>
        <taxon>Neoteleostei</taxon>
        <taxon>Acanthomorphata</taxon>
        <taxon>Eupercaria</taxon>
        <taxon>Perciformes</taxon>
        <taxon>Notothenioidei</taxon>
        <taxon>Nototheniidae</taxon>
        <taxon>Notothenia</taxon>
    </lineage>
</organism>
<feature type="chain" id="PRO_5026818794" evidence="7">
    <location>
        <begin position="19"/>
        <end position="205"/>
    </location>
</feature>
<feature type="compositionally biased region" description="Basic and acidic residues" evidence="6">
    <location>
        <begin position="159"/>
        <end position="168"/>
    </location>
</feature>
<evidence type="ECO:0000313" key="10">
    <source>
        <dbReference type="RefSeq" id="XP_010774000.1"/>
    </source>
</evidence>
<accession>A0A6I9NHQ6</accession>
<dbReference type="Gene3D" id="2.20.100.10">
    <property type="entry name" value="Thrombospondin type-1 (TSP1) repeat"/>
    <property type="match status" value="1"/>
</dbReference>
<dbReference type="CDD" id="cd00064">
    <property type="entry name" value="FU"/>
    <property type="match status" value="1"/>
</dbReference>
<evidence type="ECO:0000256" key="5">
    <source>
        <dbReference type="ARBA" id="ARBA00023180"/>
    </source>
</evidence>
<evidence type="ECO:0000256" key="3">
    <source>
        <dbReference type="ARBA" id="ARBA00022729"/>
    </source>
</evidence>
<dbReference type="Pfam" id="PF15913">
    <property type="entry name" value="Furin-like_2"/>
    <property type="match status" value="1"/>
</dbReference>
<evidence type="ECO:0000256" key="7">
    <source>
        <dbReference type="SAM" id="SignalP"/>
    </source>
</evidence>
<dbReference type="InterPro" id="IPR036383">
    <property type="entry name" value="TSP1_rpt_sf"/>
</dbReference>
<dbReference type="GeneID" id="104949340"/>
<keyword evidence="5" id="KW-0325">Glycoprotein</keyword>
<dbReference type="AlphaFoldDB" id="A0A6I9NHQ6"/>
<evidence type="ECO:0000256" key="4">
    <source>
        <dbReference type="ARBA" id="ARBA00023157"/>
    </source>
</evidence>
<dbReference type="OrthoDB" id="10257656at2759"/>
<evidence type="ECO:0000256" key="2">
    <source>
        <dbReference type="ARBA" id="ARBA00022525"/>
    </source>
</evidence>
<dbReference type="GO" id="GO:0005576">
    <property type="term" value="C:extracellular region"/>
    <property type="evidence" value="ECO:0007669"/>
    <property type="project" value="UniProtKB-SubCell"/>
</dbReference>
<proteinExistence type="predicted"/>
<keyword evidence="4" id="KW-1015">Disulfide bond</keyword>
<evidence type="ECO:0000259" key="8">
    <source>
        <dbReference type="Pfam" id="PF15913"/>
    </source>
</evidence>
<dbReference type="Gene3D" id="2.10.220.10">
    <property type="entry name" value="Hormone Receptor, Insulin-like Growth Factor Receptor 1, Chain A, domain 2"/>
    <property type="match status" value="1"/>
</dbReference>
<feature type="domain" description="R-spondin Fu-CRD" evidence="8">
    <location>
        <begin position="34"/>
        <end position="133"/>
    </location>
</feature>
<dbReference type="Proteomes" id="UP000504611">
    <property type="component" value="Unplaced"/>
</dbReference>
<dbReference type="InterPro" id="IPR006212">
    <property type="entry name" value="Furin_repeat"/>
</dbReference>
<sequence length="205" mass="22928">MWIPLLIWMLHLMILTEGQDNTRRSSSVSRVCPAGCVSCSALNGCLSCKPRLFFHLELDGMRQRGSCLSSCPQGHYGRRFPHISTCTRCKDECASCFSEHFCTHCHPGHFLFGGKCGDSCPIGFTANTVLCECTVHCEVGGWTNWGPCIRRSSARPYRRGQETRDRQVLKSPSVSGDPCPPVSQIRKCVNRKRPKSPKLHLTLLE</sequence>
<feature type="signal peptide" evidence="7">
    <location>
        <begin position="1"/>
        <end position="18"/>
    </location>
</feature>
<keyword evidence="9" id="KW-1185">Reference proteome</keyword>